<gene>
    <name evidence="2" type="ORF">FOC69_14105</name>
</gene>
<sequence>MKEPKVQVGILSEPQIEFILLNSYHIKGKEIAGRQVVTYVDGQIRWQGHLYDELLFEPMHEESDAFELLNVTIGINFHWERKEDQRFMGALKIIVENEKLTGINVIHVEDYLTSVISSEMSATASLELLKAHAVISRSWLLAQIHKNKAITASQSLYSAFTQTDQELVRWYDREDHTHFDVCADDHCQRYQGITRASTEMVRQAIAATRGQVLMWKGNICDARFSKCCGGAFEEFQYCWEGIKHPYLSKQRDSKTGSGLSDLRVESEADQWIRTSPEAFCNTKDKKILSQVLNNYDQETTDFYRWKIEYKQDELSELILKRSGIDYGQILDLIPVERGTSGRLVKLKIRGSKRTMTIGKELEIRRTLSTSHLYSSAFVIDKADIVDDVPGRFILTGAGWGHGVGLCQIGAAVMGEQGYPYDTILLHYYIGATIDKLY</sequence>
<dbReference type="Pfam" id="PF08486">
    <property type="entry name" value="SpoIID"/>
    <property type="match status" value="1"/>
</dbReference>
<dbReference type="PANTHER" id="PTHR30032:SF4">
    <property type="entry name" value="AMIDASE ENHANCER"/>
    <property type="match status" value="1"/>
</dbReference>
<dbReference type="EMBL" id="CP054003">
    <property type="protein sequence ID" value="QKH85438.1"/>
    <property type="molecule type" value="Genomic_DNA"/>
</dbReference>
<organism evidence="2 3">
    <name type="scientific">Bacteroides fragilis</name>
    <dbReference type="NCBI Taxonomy" id="817"/>
    <lineage>
        <taxon>Bacteria</taxon>
        <taxon>Pseudomonadati</taxon>
        <taxon>Bacteroidota</taxon>
        <taxon>Bacteroidia</taxon>
        <taxon>Bacteroidales</taxon>
        <taxon>Bacteroidaceae</taxon>
        <taxon>Bacteroides</taxon>
    </lineage>
</organism>
<feature type="domain" description="Sporulation stage II protein D amidase enhancer LytB N-terminal" evidence="1">
    <location>
        <begin position="97"/>
        <end position="215"/>
    </location>
</feature>
<protein>
    <submittedName>
        <fullName evidence="2">SpoIID/LytB domain-containing protein</fullName>
    </submittedName>
</protein>
<accession>A0AAP9NDG1</accession>
<dbReference type="InterPro" id="IPR051922">
    <property type="entry name" value="Bact_Sporulation_Assoc"/>
</dbReference>
<name>A0AAP9NDG1_BACFG</name>
<dbReference type="GO" id="GO:0030435">
    <property type="term" value="P:sporulation resulting in formation of a cellular spore"/>
    <property type="evidence" value="ECO:0007669"/>
    <property type="project" value="InterPro"/>
</dbReference>
<dbReference type="AlphaFoldDB" id="A0AAP9NDG1"/>
<dbReference type="RefSeq" id="WP_005779071.1">
    <property type="nucleotide sequence ID" value="NZ_CP054003.1"/>
</dbReference>
<dbReference type="InterPro" id="IPR013693">
    <property type="entry name" value="SpoIID/LytB_N"/>
</dbReference>
<dbReference type="Proteomes" id="UP000501467">
    <property type="component" value="Chromosome"/>
</dbReference>
<evidence type="ECO:0000313" key="2">
    <source>
        <dbReference type="EMBL" id="QKH85438.1"/>
    </source>
</evidence>
<evidence type="ECO:0000313" key="3">
    <source>
        <dbReference type="Proteomes" id="UP000501467"/>
    </source>
</evidence>
<dbReference type="GO" id="GO:0030288">
    <property type="term" value="C:outer membrane-bounded periplasmic space"/>
    <property type="evidence" value="ECO:0007669"/>
    <property type="project" value="TreeGrafter"/>
</dbReference>
<dbReference type="PANTHER" id="PTHR30032">
    <property type="entry name" value="N-ACETYLMURAMOYL-L-ALANINE AMIDASE-RELATED"/>
    <property type="match status" value="1"/>
</dbReference>
<proteinExistence type="predicted"/>
<dbReference type="InterPro" id="IPR013486">
    <property type="entry name" value="SpoIID/LytB"/>
</dbReference>
<reference evidence="2 3" key="1">
    <citation type="submission" date="2020-05" db="EMBL/GenBank/DDBJ databases">
        <title>FDA dAtabase for Regulatory Grade micrObial Sequences (FDA-ARGOS): Supporting development and validation of Infectious Disease Dx tests.</title>
        <authorList>
            <person name="Bojja K."/>
            <person name="Kessler A."/>
            <person name="Tallon L."/>
            <person name="Sadzewicz L."/>
            <person name="Zhao X."/>
            <person name="Vavikolanu K."/>
            <person name="Mehta A."/>
            <person name="Aluvathingal J."/>
            <person name="Nadendla S."/>
            <person name="Myers T."/>
            <person name="Yan Y."/>
            <person name="Sichtig H."/>
        </authorList>
    </citation>
    <scope>NUCLEOTIDE SEQUENCE [LARGE SCALE GENOMIC DNA]</scope>
    <source>
        <strain evidence="2 3">FDAARGOS_763</strain>
    </source>
</reference>
<dbReference type="NCBIfam" id="TIGR02669">
    <property type="entry name" value="SpoIID_LytB"/>
    <property type="match status" value="1"/>
</dbReference>
<evidence type="ECO:0000259" key="1">
    <source>
        <dbReference type="Pfam" id="PF08486"/>
    </source>
</evidence>